<reference evidence="3" key="2">
    <citation type="journal article" date="2022" name="Proc. Natl. Acad. Sci. U.S.A.">
        <title>Diploid-dominant life cycles characterize the early evolution of Fungi.</title>
        <authorList>
            <person name="Amses K.R."/>
            <person name="Simmons D.R."/>
            <person name="Longcore J.E."/>
            <person name="Mondo S.J."/>
            <person name="Seto K."/>
            <person name="Jeronimo G.H."/>
            <person name="Bonds A.E."/>
            <person name="Quandt C.A."/>
            <person name="Davis W.J."/>
            <person name="Chang Y."/>
            <person name="Federici B.A."/>
            <person name="Kuo A."/>
            <person name="LaButti K."/>
            <person name="Pangilinan J."/>
            <person name="Andreopoulos W."/>
            <person name="Tritt A."/>
            <person name="Riley R."/>
            <person name="Hundley H."/>
            <person name="Johnson J."/>
            <person name="Lipzen A."/>
            <person name="Barry K."/>
            <person name="Lang B.F."/>
            <person name="Cuomo C.A."/>
            <person name="Buchler N.E."/>
            <person name="Grigoriev I.V."/>
            <person name="Spatafora J.W."/>
            <person name="Stajich J.E."/>
            <person name="James T.Y."/>
        </authorList>
    </citation>
    <scope>NUCLEOTIDE SEQUENCE</scope>
    <source>
        <strain evidence="3">AG</strain>
    </source>
</reference>
<accession>A0AAD5HCD4</accession>
<keyword evidence="4" id="KW-1185">Reference proteome</keyword>
<name>A0AAD5HCD4_UMBRA</name>
<sequence length="118" mass="13548">MNVDKTRTLSLYRSLLRVAGQMPSQTRKSYLRNRIKGEFRSPTNKNLDKSEYELNILAGETQLETLQIQCAHLKKMQSENIIIPVDLDAKPSGSNSRRPGNRFMSGPTPSWLRKKDQK</sequence>
<organism evidence="3 4">
    <name type="scientific">Umbelopsis ramanniana AG</name>
    <dbReference type="NCBI Taxonomy" id="1314678"/>
    <lineage>
        <taxon>Eukaryota</taxon>
        <taxon>Fungi</taxon>
        <taxon>Fungi incertae sedis</taxon>
        <taxon>Mucoromycota</taxon>
        <taxon>Mucoromycotina</taxon>
        <taxon>Umbelopsidomycetes</taxon>
        <taxon>Umbelopsidales</taxon>
        <taxon>Umbelopsidaceae</taxon>
        <taxon>Umbelopsis</taxon>
    </lineage>
</organism>
<dbReference type="Pfam" id="PF05347">
    <property type="entry name" value="Complex1_LYR"/>
    <property type="match status" value="1"/>
</dbReference>
<dbReference type="GeneID" id="75919068"/>
<gene>
    <name evidence="3" type="ORF">K450DRAFT_300611</name>
</gene>
<dbReference type="InterPro" id="IPR008011">
    <property type="entry name" value="Complex1_LYR_dom"/>
</dbReference>
<dbReference type="AlphaFoldDB" id="A0AAD5HCD4"/>
<reference evidence="3" key="1">
    <citation type="submission" date="2021-06" db="EMBL/GenBank/DDBJ databases">
        <authorList>
            <consortium name="DOE Joint Genome Institute"/>
            <person name="Mondo S.J."/>
            <person name="Amses K.R."/>
            <person name="Simmons D.R."/>
            <person name="Longcore J.E."/>
            <person name="Seto K."/>
            <person name="Alves G.H."/>
            <person name="Bonds A.E."/>
            <person name="Quandt C.A."/>
            <person name="Davis W.J."/>
            <person name="Chang Y."/>
            <person name="Letcher P.M."/>
            <person name="Powell M.J."/>
            <person name="Kuo A."/>
            <person name="Labutti K."/>
            <person name="Pangilinan J."/>
            <person name="Andreopoulos W."/>
            <person name="Tritt A."/>
            <person name="Riley R."/>
            <person name="Hundley H."/>
            <person name="Johnson J."/>
            <person name="Lipzen A."/>
            <person name="Barry K."/>
            <person name="Berbee M.L."/>
            <person name="Buchler N.E."/>
            <person name="Grigoriev I.V."/>
            <person name="Spatafora J.W."/>
            <person name="Stajich J.E."/>
            <person name="James T.Y."/>
        </authorList>
    </citation>
    <scope>NUCLEOTIDE SEQUENCE</scope>
    <source>
        <strain evidence="3">AG</strain>
    </source>
</reference>
<protein>
    <recommendedName>
        <fullName evidence="2">Complex 1 LYR protein domain-containing protein</fullName>
    </recommendedName>
</protein>
<dbReference type="Proteomes" id="UP001206595">
    <property type="component" value="Unassembled WGS sequence"/>
</dbReference>
<evidence type="ECO:0000259" key="2">
    <source>
        <dbReference type="Pfam" id="PF05347"/>
    </source>
</evidence>
<feature type="region of interest" description="Disordered" evidence="1">
    <location>
        <begin position="85"/>
        <end position="118"/>
    </location>
</feature>
<comment type="caution">
    <text evidence="3">The sequence shown here is derived from an EMBL/GenBank/DDBJ whole genome shotgun (WGS) entry which is preliminary data.</text>
</comment>
<dbReference type="EMBL" id="MU620923">
    <property type="protein sequence ID" value="KAI8579105.1"/>
    <property type="molecule type" value="Genomic_DNA"/>
</dbReference>
<feature type="domain" description="Complex 1 LYR protein" evidence="2">
    <location>
        <begin position="7"/>
        <end position="63"/>
    </location>
</feature>
<evidence type="ECO:0000313" key="4">
    <source>
        <dbReference type="Proteomes" id="UP001206595"/>
    </source>
</evidence>
<evidence type="ECO:0000256" key="1">
    <source>
        <dbReference type="SAM" id="MobiDB-lite"/>
    </source>
</evidence>
<proteinExistence type="predicted"/>
<dbReference type="RefSeq" id="XP_051444109.1">
    <property type="nucleotide sequence ID" value="XM_051593726.1"/>
</dbReference>
<evidence type="ECO:0000313" key="3">
    <source>
        <dbReference type="EMBL" id="KAI8579105.1"/>
    </source>
</evidence>